<evidence type="ECO:0000256" key="3">
    <source>
        <dbReference type="ARBA" id="ARBA00022452"/>
    </source>
</evidence>
<protein>
    <recommendedName>
        <fullName evidence="15">Secretin/TonB short N-terminal domain-containing protein</fullName>
    </recommendedName>
</protein>
<evidence type="ECO:0000256" key="4">
    <source>
        <dbReference type="ARBA" id="ARBA00022692"/>
    </source>
</evidence>
<evidence type="ECO:0000259" key="12">
    <source>
        <dbReference type="Pfam" id="PF07715"/>
    </source>
</evidence>
<keyword evidence="3 8" id="KW-1134">Transmembrane beta strand</keyword>
<evidence type="ECO:0000256" key="7">
    <source>
        <dbReference type="ARBA" id="ARBA00023237"/>
    </source>
</evidence>
<reference evidence="14" key="1">
    <citation type="journal article" date="2019" name="Int. J. Syst. Evol. Microbiol.">
        <title>The Global Catalogue of Microorganisms (GCM) 10K type strain sequencing project: providing services to taxonomists for standard genome sequencing and annotation.</title>
        <authorList>
            <consortium name="The Broad Institute Genomics Platform"/>
            <consortium name="The Broad Institute Genome Sequencing Center for Infectious Disease"/>
            <person name="Wu L."/>
            <person name="Ma J."/>
        </authorList>
    </citation>
    <scope>NUCLEOTIDE SEQUENCE [LARGE SCALE GENOMIC DNA]</scope>
    <source>
        <strain evidence="14">CGMCC 1.12923</strain>
    </source>
</reference>
<keyword evidence="7 8" id="KW-0998">Cell outer membrane</keyword>
<dbReference type="NCBIfam" id="TIGR01782">
    <property type="entry name" value="TonB-Xanth-Caul"/>
    <property type="match status" value="1"/>
</dbReference>
<dbReference type="PANTHER" id="PTHR40980:SF3">
    <property type="entry name" value="TONB-DEPENDENT RECEPTOR-LIKE BETA-BARREL DOMAIN-CONTAINING PROTEIN"/>
    <property type="match status" value="1"/>
</dbReference>
<sequence length="1003" mass="112375">MYREANLRAWLITILSLPPVSVCSASSLIDALEQISEHYGVAIAYPKSDANQHQVENLTLDNKTISEILHQVTKNTNLTFDLTEQGVLLKIKQRAQTTQGVPSQKQIEEVKLVAQALETQSPRLANVRDGYAYSVAMKRKSVGFSDSLVASTIAAYPQQNLAEALLHMPGLSVERNKGLGTRINVRGLPYSFAHMSINGIASASAGSGRELELDMFAPEIVQNVTLKKSSTAADHEGGISGNLYVQTARPFQQPKKSLIFSAETAHNSISEKTDPKFSVLASTREQNWGLLASLTVSRRVNRTDSNSEVGFRPLSRWLEKSGTPQKQLQSDQAAAVLLRDTDITIHDRQDKNETARIVFVNKIGDRAYVNSQDRLAITTALQAQLTQHTLLNFDAIYSAYNTSEDVYDAAAYSASSDSTLEKIHQYDATTLAEHNIVVLSDVSYARTQHEMLSRENRGSKDYQQYSLSMTQQADSWQFDGLLGYSKADKFSDNSNLKHTAYFPSRSRFTDTGGEVLHSTNPLSIDMYNSPQSYQFESYDITVDDVDDKKYTLQLDAKKAFDAAALSSIQFGTRYTKTLKERQNGSRRVTAPHQGDTSSLNNPSMTDSELNTISQLVPGGSYSLADGRNLNWQQVGNDYARKTFRYPGLLTPYEQAQYYLVDEVARVLYAMADFDFYHNQNRYALNLGMRYIDTLVQSSGYHQFQNNDDNDSATNQPVSQTGNYQQWLPSMNASIELNQDLLLRGAMSKTLIRPALDEIAYRRSVSLADFKFHDGNPNLKPTIAQQWELGVEWYLQPEALLSVSYFEKQIDNVIRESLTGVAQNVIKYNDNGTIDGVYDFDIYQYVNADGKYTIKGIEFIAHLPFGLFHKSLQGLGLNSNYTILSNGLTADSDLNIPSSPVGLADESINLALFYERDDVDVHFSYTYKGAYVERIERDMYPVYRDGYGQFDAAIGVRLNQNFKLSIKGLNITDEITRAYTIHPDFPNQYERSGRRLALAINGTF</sequence>
<keyword evidence="14" id="KW-1185">Reference proteome</keyword>
<dbReference type="InterPro" id="IPR010104">
    <property type="entry name" value="TonB_rcpt_bac"/>
</dbReference>
<keyword evidence="6 8" id="KW-0472">Membrane</keyword>
<dbReference type="InterPro" id="IPR037066">
    <property type="entry name" value="Plug_dom_sf"/>
</dbReference>
<dbReference type="InterPro" id="IPR039426">
    <property type="entry name" value="TonB-dep_rcpt-like"/>
</dbReference>
<feature type="compositionally biased region" description="Polar residues" evidence="10">
    <location>
        <begin position="594"/>
        <end position="603"/>
    </location>
</feature>
<dbReference type="InterPro" id="IPR012910">
    <property type="entry name" value="Plug_dom"/>
</dbReference>
<feature type="domain" description="TonB-dependent receptor-like beta-barrel" evidence="11">
    <location>
        <begin position="504"/>
        <end position="969"/>
    </location>
</feature>
<dbReference type="PANTHER" id="PTHR40980">
    <property type="entry name" value="PLUG DOMAIN-CONTAINING PROTEIN"/>
    <property type="match status" value="1"/>
</dbReference>
<proteinExistence type="inferred from homology"/>
<dbReference type="Proteomes" id="UP000614272">
    <property type="component" value="Unassembled WGS sequence"/>
</dbReference>
<dbReference type="Pfam" id="PF07715">
    <property type="entry name" value="Plug"/>
    <property type="match status" value="1"/>
</dbReference>
<comment type="subcellular location">
    <subcellularLocation>
        <location evidence="1 8">Cell outer membrane</location>
        <topology evidence="1 8">Multi-pass membrane protein</topology>
    </subcellularLocation>
</comment>
<comment type="similarity">
    <text evidence="8 9">Belongs to the TonB-dependent receptor family.</text>
</comment>
<dbReference type="SUPFAM" id="SSF56935">
    <property type="entry name" value="Porins"/>
    <property type="match status" value="1"/>
</dbReference>
<dbReference type="Pfam" id="PF00593">
    <property type="entry name" value="TonB_dep_Rec_b-barrel"/>
    <property type="match status" value="1"/>
</dbReference>
<evidence type="ECO:0008006" key="15">
    <source>
        <dbReference type="Google" id="ProtNLM"/>
    </source>
</evidence>
<dbReference type="InterPro" id="IPR000531">
    <property type="entry name" value="Beta-barrel_TonB"/>
</dbReference>
<keyword evidence="5 9" id="KW-0798">TonB box</keyword>
<evidence type="ECO:0000259" key="11">
    <source>
        <dbReference type="Pfam" id="PF00593"/>
    </source>
</evidence>
<keyword evidence="4 8" id="KW-0812">Transmembrane</keyword>
<gene>
    <name evidence="13" type="ORF">GCM10011357_01540</name>
</gene>
<feature type="region of interest" description="Disordered" evidence="10">
    <location>
        <begin position="579"/>
        <end position="603"/>
    </location>
</feature>
<name>A0ABQ1QX09_9ALTE</name>
<evidence type="ECO:0000256" key="2">
    <source>
        <dbReference type="ARBA" id="ARBA00022448"/>
    </source>
</evidence>
<evidence type="ECO:0000256" key="5">
    <source>
        <dbReference type="ARBA" id="ARBA00023077"/>
    </source>
</evidence>
<organism evidence="13 14">
    <name type="scientific">Lacimicrobium alkaliphilum</name>
    <dbReference type="NCBI Taxonomy" id="1526571"/>
    <lineage>
        <taxon>Bacteria</taxon>
        <taxon>Pseudomonadati</taxon>
        <taxon>Pseudomonadota</taxon>
        <taxon>Gammaproteobacteria</taxon>
        <taxon>Alteromonadales</taxon>
        <taxon>Alteromonadaceae</taxon>
        <taxon>Lacimicrobium</taxon>
    </lineage>
</organism>
<dbReference type="RefSeq" id="WP_099033477.1">
    <property type="nucleotide sequence ID" value="NZ_BMGJ01000001.1"/>
</dbReference>
<comment type="caution">
    <text evidence="13">The sequence shown here is derived from an EMBL/GenBank/DDBJ whole genome shotgun (WGS) entry which is preliminary data.</text>
</comment>
<evidence type="ECO:0000256" key="1">
    <source>
        <dbReference type="ARBA" id="ARBA00004571"/>
    </source>
</evidence>
<dbReference type="PROSITE" id="PS52016">
    <property type="entry name" value="TONB_DEPENDENT_REC_3"/>
    <property type="match status" value="1"/>
</dbReference>
<evidence type="ECO:0000256" key="8">
    <source>
        <dbReference type="PROSITE-ProRule" id="PRU01360"/>
    </source>
</evidence>
<evidence type="ECO:0000256" key="9">
    <source>
        <dbReference type="RuleBase" id="RU003357"/>
    </source>
</evidence>
<evidence type="ECO:0000313" key="14">
    <source>
        <dbReference type="Proteomes" id="UP000614272"/>
    </source>
</evidence>
<dbReference type="Gene3D" id="2.170.130.10">
    <property type="entry name" value="TonB-dependent receptor, plug domain"/>
    <property type="match status" value="1"/>
</dbReference>
<evidence type="ECO:0000256" key="10">
    <source>
        <dbReference type="SAM" id="MobiDB-lite"/>
    </source>
</evidence>
<dbReference type="Gene3D" id="2.40.170.20">
    <property type="entry name" value="TonB-dependent receptor, beta-barrel domain"/>
    <property type="match status" value="1"/>
</dbReference>
<evidence type="ECO:0000313" key="13">
    <source>
        <dbReference type="EMBL" id="GGD49255.1"/>
    </source>
</evidence>
<feature type="domain" description="TonB-dependent receptor plug" evidence="12">
    <location>
        <begin position="146"/>
        <end position="238"/>
    </location>
</feature>
<dbReference type="InterPro" id="IPR036942">
    <property type="entry name" value="Beta-barrel_TonB_sf"/>
</dbReference>
<evidence type="ECO:0000256" key="6">
    <source>
        <dbReference type="ARBA" id="ARBA00023136"/>
    </source>
</evidence>
<keyword evidence="2 8" id="KW-0813">Transport</keyword>
<accession>A0ABQ1QX09</accession>
<dbReference type="EMBL" id="BMGJ01000001">
    <property type="protein sequence ID" value="GGD49255.1"/>
    <property type="molecule type" value="Genomic_DNA"/>
</dbReference>